<dbReference type="AlphaFoldDB" id="A0AAU9MDZ3"/>
<gene>
    <name evidence="3" type="ORF">LVIROSA_LOCUS11602</name>
</gene>
<dbReference type="EMBL" id="CAKMRJ010001575">
    <property type="protein sequence ID" value="CAH1424394.1"/>
    <property type="molecule type" value="Genomic_DNA"/>
</dbReference>
<proteinExistence type="predicted"/>
<reference evidence="3 4" key="1">
    <citation type="submission" date="2022-01" db="EMBL/GenBank/DDBJ databases">
        <authorList>
            <person name="Xiong W."/>
            <person name="Schranz E."/>
        </authorList>
    </citation>
    <scope>NUCLEOTIDE SEQUENCE [LARGE SCALE GENOMIC DNA]</scope>
</reference>
<sequence>MMAMKLFVGICFGFLICTTDIARGRKLVGKENLPLAYGEGTSKIGCSLGDMTCGGEHEYNRKESIKENIGEMFGAGVGISNAGDNGERTKNIQAGRCMNGEVGCNDLNGQNGNYGNYGNKIYVKNKSYANKNDYLNIEKNSVVSNNRNNLNNNGSRNNIGNKSGSNNGGLNGNVSQNGNETVNGNGSGNNNSVGIGDGSGNGNNAFNYREESPRNHGSK</sequence>
<feature type="chain" id="PRO_5043695341" description="Glycine-rich protein" evidence="2">
    <location>
        <begin position="25"/>
        <end position="219"/>
    </location>
</feature>
<comment type="caution">
    <text evidence="3">The sequence shown here is derived from an EMBL/GenBank/DDBJ whole genome shotgun (WGS) entry which is preliminary data.</text>
</comment>
<evidence type="ECO:0000313" key="3">
    <source>
        <dbReference type="EMBL" id="CAH1424394.1"/>
    </source>
</evidence>
<protein>
    <recommendedName>
        <fullName evidence="5">Glycine-rich protein</fullName>
    </recommendedName>
</protein>
<organism evidence="3 4">
    <name type="scientific">Lactuca virosa</name>
    <dbReference type="NCBI Taxonomy" id="75947"/>
    <lineage>
        <taxon>Eukaryota</taxon>
        <taxon>Viridiplantae</taxon>
        <taxon>Streptophyta</taxon>
        <taxon>Embryophyta</taxon>
        <taxon>Tracheophyta</taxon>
        <taxon>Spermatophyta</taxon>
        <taxon>Magnoliopsida</taxon>
        <taxon>eudicotyledons</taxon>
        <taxon>Gunneridae</taxon>
        <taxon>Pentapetalae</taxon>
        <taxon>asterids</taxon>
        <taxon>campanulids</taxon>
        <taxon>Asterales</taxon>
        <taxon>Asteraceae</taxon>
        <taxon>Cichorioideae</taxon>
        <taxon>Cichorieae</taxon>
        <taxon>Lactucinae</taxon>
        <taxon>Lactuca</taxon>
    </lineage>
</organism>
<evidence type="ECO:0008006" key="5">
    <source>
        <dbReference type="Google" id="ProtNLM"/>
    </source>
</evidence>
<feature type="compositionally biased region" description="Low complexity" evidence="1">
    <location>
        <begin position="172"/>
        <end position="194"/>
    </location>
</feature>
<name>A0AAU9MDZ3_9ASTR</name>
<evidence type="ECO:0000256" key="1">
    <source>
        <dbReference type="SAM" id="MobiDB-lite"/>
    </source>
</evidence>
<keyword evidence="2" id="KW-0732">Signal</keyword>
<evidence type="ECO:0000313" key="4">
    <source>
        <dbReference type="Proteomes" id="UP001157418"/>
    </source>
</evidence>
<feature type="compositionally biased region" description="Low complexity" evidence="1">
    <location>
        <begin position="145"/>
        <end position="165"/>
    </location>
</feature>
<feature type="region of interest" description="Disordered" evidence="1">
    <location>
        <begin position="145"/>
        <end position="219"/>
    </location>
</feature>
<keyword evidence="4" id="KW-1185">Reference proteome</keyword>
<feature type="signal peptide" evidence="2">
    <location>
        <begin position="1"/>
        <end position="24"/>
    </location>
</feature>
<accession>A0AAU9MDZ3</accession>
<evidence type="ECO:0000256" key="2">
    <source>
        <dbReference type="SAM" id="SignalP"/>
    </source>
</evidence>
<feature type="compositionally biased region" description="Basic and acidic residues" evidence="1">
    <location>
        <begin position="208"/>
        <end position="219"/>
    </location>
</feature>
<dbReference type="Proteomes" id="UP001157418">
    <property type="component" value="Unassembled WGS sequence"/>
</dbReference>